<protein>
    <recommendedName>
        <fullName evidence="2">histidine kinase</fullName>
        <ecNumber evidence="2">2.7.13.3</ecNumber>
    </recommendedName>
</protein>
<dbReference type="Gene3D" id="1.10.287.130">
    <property type="match status" value="1"/>
</dbReference>
<gene>
    <name evidence="7" type="ORF">Q8A70_27710</name>
</gene>
<dbReference type="CDD" id="cd16922">
    <property type="entry name" value="HATPase_EvgS-ArcB-TorS-like"/>
    <property type="match status" value="1"/>
</dbReference>
<dbReference type="Pfam" id="PF02518">
    <property type="entry name" value="HATPase_c"/>
    <property type="match status" value="1"/>
</dbReference>
<evidence type="ECO:0000313" key="8">
    <source>
        <dbReference type="Proteomes" id="UP001230156"/>
    </source>
</evidence>
<sequence>MDDSVLTLLDSSFDLPDGLPPVEIVAPEAGPVRSAFVMCAGDLVEPGPAVGPEATGGEVLALFKRSPLTSIVAVVDEAGAVLGALERDRILSAFAQPLWYDVYNRRPVWPLASRRPLLVDRAVPLDQIKQVIARDYPGAIQSGFLIAEDGRFAGFGAMAQLLELTVHQAHRRLIELDHARNAAEAAAAARSRFLATMSHELRTPLNAIIGFSDLLLLQVQSGGTSQKLDEYLTDIGSSGRHLLQIINDILDFSKLETGAVTLDEAEFSLEPMIASAVRIARGQSQTKEVELRTAPIDPAIVLNGDERKLRQVLLNLISNAVKFTPKGGKVEVSTHVDLAGARVISVQDNGVGISPEDLERVFEPFVQADANFDRASSGTGLGLPLSRKLVELHGGTLHLESTPGLGTTAVVTLPAR</sequence>
<evidence type="ECO:0000256" key="2">
    <source>
        <dbReference type="ARBA" id="ARBA00012438"/>
    </source>
</evidence>
<dbReference type="InterPro" id="IPR005467">
    <property type="entry name" value="His_kinase_dom"/>
</dbReference>
<evidence type="ECO:0000313" key="7">
    <source>
        <dbReference type="EMBL" id="MDQ7251504.1"/>
    </source>
</evidence>
<dbReference type="PRINTS" id="PR00344">
    <property type="entry name" value="BCTRLSENSOR"/>
</dbReference>
<keyword evidence="7" id="KW-0067">ATP-binding</keyword>
<dbReference type="SUPFAM" id="SSF47384">
    <property type="entry name" value="Homodimeric domain of signal transducing histidine kinase"/>
    <property type="match status" value="1"/>
</dbReference>
<dbReference type="Gene3D" id="3.30.565.10">
    <property type="entry name" value="Histidine kinase-like ATPase, C-terminal domain"/>
    <property type="match status" value="1"/>
</dbReference>
<dbReference type="PROSITE" id="PS50109">
    <property type="entry name" value="HIS_KIN"/>
    <property type="match status" value="1"/>
</dbReference>
<reference evidence="8" key="1">
    <citation type="submission" date="2023-08" db="EMBL/GenBank/DDBJ databases">
        <title>Rhodospirillaceae gen. nov., a novel taxon isolated from the Yangtze River Yuezi River estuary sludge.</title>
        <authorList>
            <person name="Ruan L."/>
        </authorList>
    </citation>
    <scope>NUCLEOTIDE SEQUENCE [LARGE SCALE GENOMIC DNA]</scope>
    <source>
        <strain evidence="8">R-7</strain>
    </source>
</reference>
<evidence type="ECO:0000256" key="5">
    <source>
        <dbReference type="ARBA" id="ARBA00022777"/>
    </source>
</evidence>
<dbReference type="PANTHER" id="PTHR43047:SF72">
    <property type="entry name" value="OSMOSENSING HISTIDINE PROTEIN KINASE SLN1"/>
    <property type="match status" value="1"/>
</dbReference>
<evidence type="ECO:0000256" key="3">
    <source>
        <dbReference type="ARBA" id="ARBA00022553"/>
    </source>
</evidence>
<dbReference type="RefSeq" id="WP_379961940.1">
    <property type="nucleotide sequence ID" value="NZ_JAUYVI010000012.1"/>
</dbReference>
<comment type="caution">
    <text evidence="7">The sequence shown here is derived from an EMBL/GenBank/DDBJ whole genome shotgun (WGS) entry which is preliminary data.</text>
</comment>
<dbReference type="EC" id="2.7.13.3" evidence="2"/>
<proteinExistence type="predicted"/>
<dbReference type="Pfam" id="PF00512">
    <property type="entry name" value="HisKA"/>
    <property type="match status" value="1"/>
</dbReference>
<keyword evidence="7" id="KW-0547">Nucleotide-binding</keyword>
<organism evidence="7 8">
    <name type="scientific">Dongia sedimenti</name>
    <dbReference type="NCBI Taxonomy" id="3064282"/>
    <lineage>
        <taxon>Bacteria</taxon>
        <taxon>Pseudomonadati</taxon>
        <taxon>Pseudomonadota</taxon>
        <taxon>Alphaproteobacteria</taxon>
        <taxon>Rhodospirillales</taxon>
        <taxon>Dongiaceae</taxon>
        <taxon>Dongia</taxon>
    </lineage>
</organism>
<dbReference type="InterPro" id="IPR036097">
    <property type="entry name" value="HisK_dim/P_sf"/>
</dbReference>
<evidence type="ECO:0000256" key="1">
    <source>
        <dbReference type="ARBA" id="ARBA00000085"/>
    </source>
</evidence>
<dbReference type="InterPro" id="IPR004358">
    <property type="entry name" value="Sig_transdc_His_kin-like_C"/>
</dbReference>
<keyword evidence="4" id="KW-0808">Transferase</keyword>
<dbReference type="SMART" id="SM00387">
    <property type="entry name" value="HATPase_c"/>
    <property type="match status" value="1"/>
</dbReference>
<dbReference type="InterPro" id="IPR003661">
    <property type="entry name" value="HisK_dim/P_dom"/>
</dbReference>
<name>A0ABU0YUY0_9PROT</name>
<keyword evidence="5" id="KW-0418">Kinase</keyword>
<evidence type="ECO:0000256" key="4">
    <source>
        <dbReference type="ARBA" id="ARBA00022679"/>
    </source>
</evidence>
<dbReference type="InterPro" id="IPR046342">
    <property type="entry name" value="CBS_dom_sf"/>
</dbReference>
<feature type="domain" description="Histidine kinase" evidence="6">
    <location>
        <begin position="196"/>
        <end position="416"/>
    </location>
</feature>
<dbReference type="SUPFAM" id="SSF54631">
    <property type="entry name" value="CBS-domain pair"/>
    <property type="match status" value="1"/>
</dbReference>
<keyword evidence="3" id="KW-0597">Phosphoprotein</keyword>
<dbReference type="EMBL" id="JAUYVI010000012">
    <property type="protein sequence ID" value="MDQ7251504.1"/>
    <property type="molecule type" value="Genomic_DNA"/>
</dbReference>
<dbReference type="SMART" id="SM00388">
    <property type="entry name" value="HisKA"/>
    <property type="match status" value="1"/>
</dbReference>
<keyword evidence="8" id="KW-1185">Reference proteome</keyword>
<accession>A0ABU0YUY0</accession>
<dbReference type="InterPro" id="IPR036890">
    <property type="entry name" value="HATPase_C_sf"/>
</dbReference>
<dbReference type="PANTHER" id="PTHR43047">
    <property type="entry name" value="TWO-COMPONENT HISTIDINE PROTEIN KINASE"/>
    <property type="match status" value="1"/>
</dbReference>
<comment type="catalytic activity">
    <reaction evidence="1">
        <text>ATP + protein L-histidine = ADP + protein N-phospho-L-histidine.</text>
        <dbReference type="EC" id="2.7.13.3"/>
    </reaction>
</comment>
<evidence type="ECO:0000259" key="6">
    <source>
        <dbReference type="PROSITE" id="PS50109"/>
    </source>
</evidence>
<dbReference type="Proteomes" id="UP001230156">
    <property type="component" value="Unassembled WGS sequence"/>
</dbReference>
<dbReference type="SUPFAM" id="SSF55874">
    <property type="entry name" value="ATPase domain of HSP90 chaperone/DNA topoisomerase II/histidine kinase"/>
    <property type="match status" value="1"/>
</dbReference>
<dbReference type="CDD" id="cd00082">
    <property type="entry name" value="HisKA"/>
    <property type="match status" value="1"/>
</dbReference>
<dbReference type="GO" id="GO:0005524">
    <property type="term" value="F:ATP binding"/>
    <property type="evidence" value="ECO:0007669"/>
    <property type="project" value="UniProtKB-KW"/>
</dbReference>
<dbReference type="InterPro" id="IPR003594">
    <property type="entry name" value="HATPase_dom"/>
</dbReference>